<accession>A0A0V0H254</accession>
<protein>
    <submittedName>
        <fullName evidence="1">Putative ovule protein</fullName>
    </submittedName>
</protein>
<reference evidence="1" key="1">
    <citation type="submission" date="2015-12" db="EMBL/GenBank/DDBJ databases">
        <title>Gene expression during late stages of embryo sac development: a critical building block for successful pollen-pistil interactions.</title>
        <authorList>
            <person name="Liu Y."/>
            <person name="Joly V."/>
            <person name="Sabar M."/>
            <person name="Matton D.P."/>
        </authorList>
    </citation>
    <scope>NUCLEOTIDE SEQUENCE</scope>
</reference>
<organism evidence="1">
    <name type="scientific">Solanum chacoense</name>
    <name type="common">Chaco potato</name>
    <dbReference type="NCBI Taxonomy" id="4108"/>
    <lineage>
        <taxon>Eukaryota</taxon>
        <taxon>Viridiplantae</taxon>
        <taxon>Streptophyta</taxon>
        <taxon>Embryophyta</taxon>
        <taxon>Tracheophyta</taxon>
        <taxon>Spermatophyta</taxon>
        <taxon>Magnoliopsida</taxon>
        <taxon>eudicotyledons</taxon>
        <taxon>Gunneridae</taxon>
        <taxon>Pentapetalae</taxon>
        <taxon>asterids</taxon>
        <taxon>lamiids</taxon>
        <taxon>Solanales</taxon>
        <taxon>Solanaceae</taxon>
        <taxon>Solanoideae</taxon>
        <taxon>Solaneae</taxon>
        <taxon>Solanum</taxon>
    </lineage>
</organism>
<dbReference type="AlphaFoldDB" id="A0A0V0H254"/>
<name>A0A0V0H254_SOLCH</name>
<sequence>MEEKSLQTTPCKFYHCQDESTFKRDFKQDKIIEGVFLSTNQKKKKNKKRKINIKKLCKFKNHQKNSAPTFKIEIEESNFLKL</sequence>
<evidence type="ECO:0000313" key="1">
    <source>
        <dbReference type="EMBL" id="JAP13515.1"/>
    </source>
</evidence>
<proteinExistence type="predicted"/>
<dbReference type="EMBL" id="GEDG01027921">
    <property type="protein sequence ID" value="JAP13515.1"/>
    <property type="molecule type" value="Transcribed_RNA"/>
</dbReference>